<dbReference type="GO" id="GO:0000324">
    <property type="term" value="C:fungal-type vacuole"/>
    <property type="evidence" value="ECO:0007669"/>
    <property type="project" value="TreeGrafter"/>
</dbReference>
<dbReference type="Proteomes" id="UP000006790">
    <property type="component" value="Chromosome 3"/>
</dbReference>
<feature type="transmembrane region" description="Helical" evidence="2">
    <location>
        <begin position="20"/>
        <end position="44"/>
    </location>
</feature>
<organism evidence="3 4">
    <name type="scientific">Eremothecium cymbalariae (strain CBS 270.75 / DBVPG 7215 / KCTC 17166 / NRRL Y-17582)</name>
    <name type="common">Yeast</name>
    <dbReference type="NCBI Taxonomy" id="931890"/>
    <lineage>
        <taxon>Eukaryota</taxon>
        <taxon>Fungi</taxon>
        <taxon>Dikarya</taxon>
        <taxon>Ascomycota</taxon>
        <taxon>Saccharomycotina</taxon>
        <taxon>Saccharomycetes</taxon>
        <taxon>Saccharomycetales</taxon>
        <taxon>Saccharomycetaceae</taxon>
        <taxon>Eremothecium</taxon>
    </lineage>
</organism>
<accession>G8JRL1</accession>
<evidence type="ECO:0008006" key="5">
    <source>
        <dbReference type="Google" id="ProtNLM"/>
    </source>
</evidence>
<keyword evidence="2" id="KW-0472">Membrane</keyword>
<dbReference type="PANTHER" id="PTHR36089">
    <property type="entry name" value="CHITIN SYNTHASE 3 COMPLEX PROTEIN CSI2-RELATED"/>
    <property type="match status" value="1"/>
</dbReference>
<dbReference type="HOGENOM" id="CLU_1320890_0_0_1"/>
<dbReference type="InParanoid" id="G8JRL1"/>
<keyword evidence="2" id="KW-0812">Transmembrane</keyword>
<dbReference type="PANTHER" id="PTHR36089:SF1">
    <property type="entry name" value="CHITIN SYNTHASE 3 COMPLEX PROTEIN CSI2-RELATED"/>
    <property type="match status" value="1"/>
</dbReference>
<evidence type="ECO:0000313" key="3">
    <source>
        <dbReference type="EMBL" id="AET38780.1"/>
    </source>
</evidence>
<dbReference type="AlphaFoldDB" id="G8JRL1"/>
<proteinExistence type="predicted"/>
<evidence type="ECO:0000256" key="2">
    <source>
        <dbReference type="SAM" id="Phobius"/>
    </source>
</evidence>
<keyword evidence="2" id="KW-1133">Transmembrane helix</keyword>
<dbReference type="GO" id="GO:0005935">
    <property type="term" value="C:cellular bud neck"/>
    <property type="evidence" value="ECO:0007669"/>
    <property type="project" value="TreeGrafter"/>
</dbReference>
<dbReference type="RefSeq" id="XP_003645597.1">
    <property type="nucleotide sequence ID" value="XM_003645549.1"/>
</dbReference>
<evidence type="ECO:0000313" key="4">
    <source>
        <dbReference type="Proteomes" id="UP000006790"/>
    </source>
</evidence>
<dbReference type="GeneID" id="11470979"/>
<name>G8JRL1_ERECY</name>
<dbReference type="OMA" id="NNPNIWK"/>
<sequence>MVTPPSAANNPNIWKANTPPGTVFIVVGLAALAMLFAILTWYLVTEHISRRETKKSHYDSIEKDFEDEYANPFINVDRAQPGITQYTESNPKLPMDPPPSVPFFGFTAVNTPVDRFATIEEGKRLDGHRRSMFISPTIEVMNQRRRQNQNIYEVNQSLSSFDTQSTSRHDAITPGMSATSDIRRNYKYSRERYAANAAESSEKSPNSL</sequence>
<dbReference type="EMBL" id="CP002499">
    <property type="protein sequence ID" value="AET38780.1"/>
    <property type="molecule type" value="Genomic_DNA"/>
</dbReference>
<dbReference type="InterPro" id="IPR051009">
    <property type="entry name" value="PRM"/>
</dbReference>
<keyword evidence="4" id="KW-1185">Reference proteome</keyword>
<dbReference type="eggNOG" id="ENOG502S625">
    <property type="taxonomic scope" value="Eukaryota"/>
</dbReference>
<gene>
    <name evidence="3" type="ordered locus">Ecym_3287</name>
</gene>
<protein>
    <recommendedName>
        <fullName evidence="5">Vacuolar membrane protein</fullName>
    </recommendedName>
</protein>
<evidence type="ECO:0000256" key="1">
    <source>
        <dbReference type="SAM" id="MobiDB-lite"/>
    </source>
</evidence>
<dbReference type="OrthoDB" id="4065319at2759"/>
<dbReference type="KEGG" id="erc:Ecym_3287"/>
<reference evidence="4" key="1">
    <citation type="journal article" date="2012" name="G3 (Bethesda)">
        <title>Pichia sorbitophila, an interspecies yeast hybrid reveals early steps of genome resolution following polyploidization.</title>
        <authorList>
            <person name="Leh Louis V."/>
            <person name="Despons L."/>
            <person name="Friedrich A."/>
            <person name="Martin T."/>
            <person name="Durrens P."/>
            <person name="Casaregola S."/>
            <person name="Neuveglise C."/>
            <person name="Fairhead C."/>
            <person name="Marck C."/>
            <person name="Cruz J.A."/>
            <person name="Straub M.L."/>
            <person name="Kugler V."/>
            <person name="Sacerdot C."/>
            <person name="Uzunov Z."/>
            <person name="Thierry A."/>
            <person name="Weiss S."/>
            <person name="Bleykasten C."/>
            <person name="De Montigny J."/>
            <person name="Jacques N."/>
            <person name="Jung P."/>
            <person name="Lemaire M."/>
            <person name="Mallet S."/>
            <person name="Morel G."/>
            <person name="Richard G.F."/>
            <person name="Sarkar A."/>
            <person name="Savel G."/>
            <person name="Schacherer J."/>
            <person name="Seret M.L."/>
            <person name="Talla E."/>
            <person name="Samson G."/>
            <person name="Jubin C."/>
            <person name="Poulain J."/>
            <person name="Vacherie B."/>
            <person name="Barbe V."/>
            <person name="Pelletier E."/>
            <person name="Sherman D.J."/>
            <person name="Westhof E."/>
            <person name="Weissenbach J."/>
            <person name="Baret P.V."/>
            <person name="Wincker P."/>
            <person name="Gaillardin C."/>
            <person name="Dujon B."/>
            <person name="Souciet J.L."/>
        </authorList>
    </citation>
    <scope>NUCLEOTIDE SEQUENCE [LARGE SCALE GENOMIC DNA]</scope>
    <source>
        <strain evidence="4">CBS 270.75 / DBVPG 7215 / KCTC 17166 / NRRL Y-17582</strain>
    </source>
</reference>
<feature type="region of interest" description="Disordered" evidence="1">
    <location>
        <begin position="160"/>
        <end position="184"/>
    </location>
</feature>